<reference evidence="2 3" key="1">
    <citation type="submission" date="2018-12" db="EMBL/GenBank/DDBJ databases">
        <title>Genome sequence and assembly of Colletotrichum trifolii.</title>
        <authorList>
            <person name="Gan P."/>
            <person name="Shirasu K."/>
        </authorList>
    </citation>
    <scope>NUCLEOTIDE SEQUENCE [LARGE SCALE GENOMIC DNA]</scope>
    <source>
        <strain evidence="2 3">543-2</strain>
    </source>
</reference>
<dbReference type="AlphaFoldDB" id="A0A4R8Q2V4"/>
<evidence type="ECO:0000313" key="2">
    <source>
        <dbReference type="EMBL" id="TDZ31300.1"/>
    </source>
</evidence>
<comment type="caution">
    <text evidence="2">The sequence shown here is derived from an EMBL/GenBank/DDBJ whole genome shotgun (WGS) entry which is preliminary data.</text>
</comment>
<keyword evidence="3" id="KW-1185">Reference proteome</keyword>
<organism evidence="2 3">
    <name type="scientific">Colletotrichum trifolii</name>
    <dbReference type="NCBI Taxonomy" id="5466"/>
    <lineage>
        <taxon>Eukaryota</taxon>
        <taxon>Fungi</taxon>
        <taxon>Dikarya</taxon>
        <taxon>Ascomycota</taxon>
        <taxon>Pezizomycotina</taxon>
        <taxon>Sordariomycetes</taxon>
        <taxon>Hypocreomycetidae</taxon>
        <taxon>Glomerellales</taxon>
        <taxon>Glomerellaceae</taxon>
        <taxon>Colletotrichum</taxon>
        <taxon>Colletotrichum orbiculare species complex</taxon>
    </lineage>
</organism>
<feature type="compositionally biased region" description="Low complexity" evidence="1">
    <location>
        <begin position="1"/>
        <end position="14"/>
    </location>
</feature>
<dbReference type="Proteomes" id="UP000295703">
    <property type="component" value="Unassembled WGS sequence"/>
</dbReference>
<gene>
    <name evidence="2" type="ORF">CTRI78_v011835</name>
</gene>
<sequence>MGSASEAKAVEAASLQHHDTPPAYTAHDAAASSSGATPAIPGPALNSVSPYEPLPSTMHAYYTFKITRTFHLGSDDTDHKLFAVSNYVGFDGKGPGKPSVVLHNGPSPDDPALAIAGEEDGWTRYTPRRGSNFTISLPPLNPTAKRQLAIHGDKEVMYGGTFDPKVGYSFRFTVETTHGGGLVREDFEWRKTTQVEGDEYKYHYELVRLGTTAGKGGESGAVSFRQGEALAFVAFKRFYSLSKPFKVEFVGSSMTDLGSRWAVTAVVTGVWVWALQIAGRAD</sequence>
<proteinExistence type="predicted"/>
<protein>
    <submittedName>
        <fullName evidence="2">Uncharacterized protein</fullName>
    </submittedName>
</protein>
<name>A0A4R8Q2V4_COLTR</name>
<dbReference type="EMBL" id="RYZW01000639">
    <property type="protein sequence ID" value="TDZ31300.1"/>
    <property type="molecule type" value="Genomic_DNA"/>
</dbReference>
<evidence type="ECO:0000256" key="1">
    <source>
        <dbReference type="SAM" id="MobiDB-lite"/>
    </source>
</evidence>
<accession>A0A4R8Q2V4</accession>
<evidence type="ECO:0000313" key="3">
    <source>
        <dbReference type="Proteomes" id="UP000295703"/>
    </source>
</evidence>
<feature type="region of interest" description="Disordered" evidence="1">
    <location>
        <begin position="1"/>
        <end position="38"/>
    </location>
</feature>
<dbReference type="STRING" id="5466.A0A4R8Q2V4"/>